<name>A0A6C0KW02_9ZZZZ</name>
<feature type="region of interest" description="Disordered" evidence="1">
    <location>
        <begin position="1"/>
        <end position="31"/>
    </location>
</feature>
<accession>A0A6C0KW02</accession>
<feature type="compositionally biased region" description="Basic residues" evidence="1">
    <location>
        <begin position="99"/>
        <end position="128"/>
    </location>
</feature>
<evidence type="ECO:0000313" key="2">
    <source>
        <dbReference type="EMBL" id="QHU21316.1"/>
    </source>
</evidence>
<organism evidence="2">
    <name type="scientific">viral metagenome</name>
    <dbReference type="NCBI Taxonomy" id="1070528"/>
    <lineage>
        <taxon>unclassified sequences</taxon>
        <taxon>metagenomes</taxon>
        <taxon>organismal metagenomes</taxon>
    </lineage>
</organism>
<reference evidence="2" key="1">
    <citation type="journal article" date="2020" name="Nature">
        <title>Giant virus diversity and host interactions through global metagenomics.</title>
        <authorList>
            <person name="Schulz F."/>
            <person name="Roux S."/>
            <person name="Paez-Espino D."/>
            <person name="Jungbluth S."/>
            <person name="Walsh D.A."/>
            <person name="Denef V.J."/>
            <person name="McMahon K.D."/>
            <person name="Konstantinidis K.T."/>
            <person name="Eloe-Fadrosh E.A."/>
            <person name="Kyrpides N.C."/>
            <person name="Woyke T."/>
        </authorList>
    </citation>
    <scope>NUCLEOTIDE SEQUENCE</scope>
    <source>
        <strain evidence="2">GVMAG-S-3300013094-109</strain>
    </source>
</reference>
<sequence length="128" mass="15102">MEINLSDEEKTIGKANNNRPYSVRPKQRKEKKTMLQLLEEGTRFNSNIMVKGIKPKTYKQKYTESQYKSLSKYAPKSSSTRSKTPSDDFIIGEYYSHHSQGKGNRKKSRKIKNKRHSKNKTRRFKNKK</sequence>
<dbReference type="EMBL" id="MN740989">
    <property type="protein sequence ID" value="QHU21316.1"/>
    <property type="molecule type" value="Genomic_DNA"/>
</dbReference>
<dbReference type="AlphaFoldDB" id="A0A6C0KW02"/>
<evidence type="ECO:0000256" key="1">
    <source>
        <dbReference type="SAM" id="MobiDB-lite"/>
    </source>
</evidence>
<proteinExistence type="predicted"/>
<feature type="region of interest" description="Disordered" evidence="1">
    <location>
        <begin position="61"/>
        <end position="128"/>
    </location>
</feature>
<protein>
    <submittedName>
        <fullName evidence="2">Uncharacterized protein</fullName>
    </submittedName>
</protein>